<sequence length="126" mass="14479">MLFSLNPFNFYFPDAFLGPLPLRISSVIEKRSTMKRADLLRLFDFFNRLTTWSQRLIEANIELCVFCRNNNETFDVYTSHKVSPSSALGPLVVLTDCMGWCCPGDAQKCHQHFMVELTSTSSESVW</sequence>
<accession>A0A448X7C7</accession>
<organism evidence="1 2">
    <name type="scientific">Protopolystoma xenopodis</name>
    <dbReference type="NCBI Taxonomy" id="117903"/>
    <lineage>
        <taxon>Eukaryota</taxon>
        <taxon>Metazoa</taxon>
        <taxon>Spiralia</taxon>
        <taxon>Lophotrochozoa</taxon>
        <taxon>Platyhelminthes</taxon>
        <taxon>Monogenea</taxon>
        <taxon>Polyopisthocotylea</taxon>
        <taxon>Polystomatidea</taxon>
        <taxon>Polystomatidae</taxon>
        <taxon>Protopolystoma</taxon>
    </lineage>
</organism>
<dbReference type="EMBL" id="CAAALY010107785">
    <property type="protein sequence ID" value="VEL29931.1"/>
    <property type="molecule type" value="Genomic_DNA"/>
</dbReference>
<dbReference type="Proteomes" id="UP000784294">
    <property type="component" value="Unassembled WGS sequence"/>
</dbReference>
<dbReference type="OrthoDB" id="10010129at2759"/>
<comment type="caution">
    <text evidence="1">The sequence shown here is derived from an EMBL/GenBank/DDBJ whole genome shotgun (WGS) entry which is preliminary data.</text>
</comment>
<protein>
    <submittedName>
        <fullName evidence="1">Uncharacterized protein</fullName>
    </submittedName>
</protein>
<evidence type="ECO:0000313" key="2">
    <source>
        <dbReference type="Proteomes" id="UP000784294"/>
    </source>
</evidence>
<reference evidence="1" key="1">
    <citation type="submission" date="2018-11" db="EMBL/GenBank/DDBJ databases">
        <authorList>
            <consortium name="Pathogen Informatics"/>
        </authorList>
    </citation>
    <scope>NUCLEOTIDE SEQUENCE</scope>
</reference>
<evidence type="ECO:0000313" key="1">
    <source>
        <dbReference type="EMBL" id="VEL29931.1"/>
    </source>
</evidence>
<gene>
    <name evidence="1" type="ORF">PXEA_LOCUS23371</name>
</gene>
<proteinExistence type="predicted"/>
<name>A0A448X7C7_9PLAT</name>
<keyword evidence="2" id="KW-1185">Reference proteome</keyword>
<dbReference type="AlphaFoldDB" id="A0A448X7C7"/>